<dbReference type="AlphaFoldDB" id="E9G8N6"/>
<dbReference type="OMA" id="REYMERN"/>
<dbReference type="Pfam" id="PF03109">
    <property type="entry name" value="ABC1"/>
    <property type="match status" value="1"/>
</dbReference>
<gene>
    <name evidence="2" type="ORF">DAPPUDRAFT_299688</name>
</gene>
<protein>
    <recommendedName>
        <fullName evidence="1">ABC1 atypical kinase-like domain-containing protein</fullName>
    </recommendedName>
</protein>
<accession>E9G8N6</accession>
<reference evidence="2 3" key="1">
    <citation type="journal article" date="2011" name="Science">
        <title>The ecoresponsive genome of Daphnia pulex.</title>
        <authorList>
            <person name="Colbourne J.K."/>
            <person name="Pfrender M.E."/>
            <person name="Gilbert D."/>
            <person name="Thomas W.K."/>
            <person name="Tucker A."/>
            <person name="Oakley T.H."/>
            <person name="Tokishita S."/>
            <person name="Aerts A."/>
            <person name="Arnold G.J."/>
            <person name="Basu M.K."/>
            <person name="Bauer D.J."/>
            <person name="Caceres C.E."/>
            <person name="Carmel L."/>
            <person name="Casola C."/>
            <person name="Choi J.H."/>
            <person name="Detter J.C."/>
            <person name="Dong Q."/>
            <person name="Dusheyko S."/>
            <person name="Eads B.D."/>
            <person name="Frohlich T."/>
            <person name="Geiler-Samerotte K.A."/>
            <person name="Gerlach D."/>
            <person name="Hatcher P."/>
            <person name="Jogdeo S."/>
            <person name="Krijgsveld J."/>
            <person name="Kriventseva E.V."/>
            <person name="Kultz D."/>
            <person name="Laforsch C."/>
            <person name="Lindquist E."/>
            <person name="Lopez J."/>
            <person name="Manak J.R."/>
            <person name="Muller J."/>
            <person name="Pangilinan J."/>
            <person name="Patwardhan R.P."/>
            <person name="Pitluck S."/>
            <person name="Pritham E.J."/>
            <person name="Rechtsteiner A."/>
            <person name="Rho M."/>
            <person name="Rogozin I.B."/>
            <person name="Sakarya O."/>
            <person name="Salamov A."/>
            <person name="Schaack S."/>
            <person name="Shapiro H."/>
            <person name="Shiga Y."/>
            <person name="Skalitzky C."/>
            <person name="Smith Z."/>
            <person name="Souvorov A."/>
            <person name="Sung W."/>
            <person name="Tang Z."/>
            <person name="Tsuchiya D."/>
            <person name="Tu H."/>
            <person name="Vos H."/>
            <person name="Wang M."/>
            <person name="Wolf Y.I."/>
            <person name="Yamagata H."/>
            <person name="Yamada T."/>
            <person name="Ye Y."/>
            <person name="Shaw J.R."/>
            <person name="Andrews J."/>
            <person name="Crease T.J."/>
            <person name="Tang H."/>
            <person name="Lucas S.M."/>
            <person name="Robertson H.M."/>
            <person name="Bork P."/>
            <person name="Koonin E.V."/>
            <person name="Zdobnov E.M."/>
            <person name="Grigoriev I.V."/>
            <person name="Lynch M."/>
            <person name="Boore J.L."/>
        </authorList>
    </citation>
    <scope>NUCLEOTIDE SEQUENCE [LARGE SCALE GENOMIC DNA]</scope>
</reference>
<dbReference type="InterPro" id="IPR051130">
    <property type="entry name" value="Mito_struct-func_regulator"/>
</dbReference>
<dbReference type="InParanoid" id="E9G8N6"/>
<evidence type="ECO:0000313" key="2">
    <source>
        <dbReference type="EMBL" id="EFX84002.1"/>
    </source>
</evidence>
<dbReference type="GO" id="GO:0007005">
    <property type="term" value="P:mitochondrion organization"/>
    <property type="evidence" value="ECO:0000318"/>
    <property type="project" value="GO_Central"/>
</dbReference>
<feature type="domain" description="ABC1 atypical kinase-like" evidence="1">
    <location>
        <begin position="1"/>
        <end position="103"/>
    </location>
</feature>
<dbReference type="Proteomes" id="UP000000305">
    <property type="component" value="Unassembled WGS sequence"/>
</dbReference>
<dbReference type="EMBL" id="GL732535">
    <property type="protein sequence ID" value="EFX84002.1"/>
    <property type="molecule type" value="Genomic_DNA"/>
</dbReference>
<sequence length="245" mass="28455">MEYCGGYEIAALGQGKRVEFEPFKKEISQKITQMYSDMIFLHGYVHCDPHHGNLKIELTDKKQIVIHLLDHGLYAQLPFEFRENYSKFWMSIIHANVQEMQEHSEKLGVKELYSYFACMVAGRSMTSVLGGKVKKRKTSEEEKQIKVDASNEIMEVLHQVPSEMLFILKTNDLLRGLNSTLGVHDNINSFATMSRSCANANFIKEYQQCKSLPHKLRVVLSHYVAYFKITTYEILLWWTSLLNLY</sequence>
<dbReference type="GO" id="GO:0005743">
    <property type="term" value="C:mitochondrial inner membrane"/>
    <property type="evidence" value="ECO:0000318"/>
    <property type="project" value="GO_Central"/>
</dbReference>
<dbReference type="KEGG" id="dpx:DAPPUDRAFT_299688"/>
<dbReference type="OrthoDB" id="427480at2759"/>
<name>E9G8N6_DAPPU</name>
<keyword evidence="3" id="KW-1185">Reference proteome</keyword>
<dbReference type="STRING" id="6669.E9G8N6"/>
<dbReference type="GO" id="GO:0055088">
    <property type="term" value="P:lipid homeostasis"/>
    <property type="evidence" value="ECO:0000318"/>
    <property type="project" value="GO_Central"/>
</dbReference>
<evidence type="ECO:0000313" key="3">
    <source>
        <dbReference type="Proteomes" id="UP000000305"/>
    </source>
</evidence>
<dbReference type="PANTHER" id="PTHR43173">
    <property type="entry name" value="ABC1 FAMILY PROTEIN"/>
    <property type="match status" value="1"/>
</dbReference>
<proteinExistence type="predicted"/>
<dbReference type="eggNOG" id="KOG1235">
    <property type="taxonomic scope" value="Eukaryota"/>
</dbReference>
<evidence type="ECO:0000259" key="1">
    <source>
        <dbReference type="Pfam" id="PF03109"/>
    </source>
</evidence>
<dbReference type="PANTHER" id="PTHR43173:SF19">
    <property type="entry name" value="AARF DOMAIN-CONTAINING PROTEIN KINASE 1"/>
    <property type="match status" value="1"/>
</dbReference>
<dbReference type="HOGENOM" id="CLU_1113737_0_0_1"/>
<organism evidence="2 3">
    <name type="scientific">Daphnia pulex</name>
    <name type="common">Water flea</name>
    <dbReference type="NCBI Taxonomy" id="6669"/>
    <lineage>
        <taxon>Eukaryota</taxon>
        <taxon>Metazoa</taxon>
        <taxon>Ecdysozoa</taxon>
        <taxon>Arthropoda</taxon>
        <taxon>Crustacea</taxon>
        <taxon>Branchiopoda</taxon>
        <taxon>Diplostraca</taxon>
        <taxon>Cladocera</taxon>
        <taxon>Anomopoda</taxon>
        <taxon>Daphniidae</taxon>
        <taxon>Daphnia</taxon>
    </lineage>
</organism>
<dbReference type="InterPro" id="IPR004147">
    <property type="entry name" value="ABC1_dom"/>
</dbReference>